<feature type="region of interest" description="Disordered" evidence="1">
    <location>
        <begin position="128"/>
        <end position="191"/>
    </location>
</feature>
<feature type="region of interest" description="Disordered" evidence="1">
    <location>
        <begin position="50"/>
        <end position="71"/>
    </location>
</feature>
<sequence length="1264" mass="138299">MTSTFTVIPSQHLNGGRLGMPDQRSVNIQGDRPGTSSAAATLNRLSPSAHYGIGSTSPTFQDTNTSTGSTPDSIQYQASDFSNSDIGDDFLGVNFGDANGGVPSFLGESLHSSFYDFNFDQSLTEHTFNPPPVSSLSSTNQTYPLSPDPSLHTRSPPVQRRPSGDVLPPKSAVVDPQSQFTPDTSDSITSSDDGIALTMSHISAQSPRVTVSMWGRDDNADDDTMDVKLMGFAAPLDPNSGLGLPVASHFEVSRDGAGKWMPDTVTGQGGLNPRSRSAAETPSPNDLAAARETQDKISVVDNWLSATADTSSVSDGEGRPQSLYGVGVPDREIGLGCDTRNATKAGQTYFREDASGPMTQDDVQILLSNRVWGDSPTVLPIVEGATTPTQPKTATEAVAKFEAACRDNDSIVSRAATWGTRRRSLPSVVDMEGIVSGNWVKKLSISHAEPKKPNNFLDELFKVVRRRPSASGLANLKRSFTGQGDDDASNPAIERRESGDRLAPPSRSPSWGKRPVPSINTALVEMGNNFAAIGTTHARSGSISSTTPIVSPKSPFGLKVNTFRRRAKSDLPARPKGNSSVSNIAGMWMKAGGPPVANLANTVGVTDHEDDDDDEDDQDDGDMSSDGTKLIDDVAPNLSGFSEHILRLNPMLAEQNNYLVERIAYQQIARYKSLLTHKVKHMGSVQDRNCHCGKLCIALGGSAVALENKGAQDPWSARIQGSDEDLSTPLEGAIGQDSFPRDIPMPPTQTLPAEFECQLCFQGKKFHKPSDWTKHVHEDVQPFTCTWDRCREPKIFKRKADWVRHENEGHRHLEWWTCDVADCRHTCYRRDNFLQHLVREHKFQEPKVKTKAAIKRAGGLDRTWQKVESCHAETRARPQDEPCRFCGKTFPTWKKLTVHLAKHMEQISLPILRLVALKHLDADTIVSPVQEPPQRPFPAIPPAQDQPQTHMHAQRGLPQQPAHLQMPGHQRHSPIAYSVQQPQFPYGVTSPDTGRPFVSPQFHHTPAPSFNHGLSSLHPLDTTSVLGMPNVSPNSAYQTPHQASFLDLPVSANSFGGLTTPQRQFGLSVTTNGLEPFPQMPISSAPLHDSATVLNFDCGLMSTGAGMGGQFQGRTSPYPQSVDRQQAGGSNFYHYGSAPESFAKRSVEALQRWPVPLMTLITWIPVIMFMRIPRPPIVYQKKKGAPRHVADPRDEVRLSGDATVNCALHILDASLSCNRQKWLEGWCLETFDVIQQTVDVKKTNRPMFVWIGSQRDTCTKPVMN</sequence>
<gene>
    <name evidence="3" type="ORF">OOU_Y34scaffold00162g53</name>
</gene>
<dbReference type="Proteomes" id="UP000011086">
    <property type="component" value="Unassembled WGS sequence"/>
</dbReference>
<evidence type="ECO:0000313" key="3">
    <source>
        <dbReference type="EMBL" id="ELQ43284.1"/>
    </source>
</evidence>
<feature type="domain" description="C2H2-type" evidence="2">
    <location>
        <begin position="818"/>
        <end position="841"/>
    </location>
</feature>
<feature type="region of interest" description="Disordered" evidence="1">
    <location>
        <begin position="598"/>
        <end position="630"/>
    </location>
</feature>
<evidence type="ECO:0000256" key="1">
    <source>
        <dbReference type="SAM" id="MobiDB-lite"/>
    </source>
</evidence>
<accession>A0AA97P7D0</accession>
<feature type="region of interest" description="Disordered" evidence="1">
    <location>
        <begin position="474"/>
        <end position="516"/>
    </location>
</feature>
<dbReference type="PROSITE" id="PS00028">
    <property type="entry name" value="ZINC_FINGER_C2H2_1"/>
    <property type="match status" value="2"/>
</dbReference>
<name>A0AA97P7D0_PYRO3</name>
<feature type="domain" description="C2H2-type" evidence="2">
    <location>
        <begin position="883"/>
        <end position="903"/>
    </location>
</feature>
<dbReference type="SMART" id="SM00355">
    <property type="entry name" value="ZnF_C2H2"/>
    <property type="match status" value="3"/>
</dbReference>
<reference evidence="3" key="1">
    <citation type="journal article" date="2012" name="PLoS Genet.">
        <title>Comparative analysis of the genomes of two field isolates of the rice blast fungus Magnaporthe oryzae.</title>
        <authorList>
            <person name="Xue M."/>
            <person name="Yang J."/>
            <person name="Li Z."/>
            <person name="Hu S."/>
            <person name="Yao N."/>
            <person name="Dean R.A."/>
            <person name="Zhao W."/>
            <person name="Shen M."/>
            <person name="Zhang H."/>
            <person name="Li C."/>
            <person name="Liu L."/>
            <person name="Cao L."/>
            <person name="Xu X."/>
            <person name="Xing Y."/>
            <person name="Hsiang T."/>
            <person name="Zhang Z."/>
            <person name="Xu J.R."/>
            <person name="Peng Y.L."/>
        </authorList>
    </citation>
    <scope>NUCLEOTIDE SEQUENCE</scope>
    <source>
        <strain evidence="3">Y34</strain>
    </source>
</reference>
<feature type="compositionally biased region" description="Polar residues" evidence="1">
    <location>
        <begin position="54"/>
        <end position="71"/>
    </location>
</feature>
<feature type="region of interest" description="Disordered" evidence="1">
    <location>
        <begin position="263"/>
        <end position="286"/>
    </location>
</feature>
<protein>
    <recommendedName>
        <fullName evidence="2">C2H2-type domain-containing protein</fullName>
    </recommendedName>
</protein>
<dbReference type="PANTHER" id="PTHR35391">
    <property type="entry name" value="C2H2-TYPE DOMAIN-CONTAINING PROTEIN-RELATED"/>
    <property type="match status" value="1"/>
</dbReference>
<dbReference type="InterPro" id="IPR013087">
    <property type="entry name" value="Znf_C2H2_type"/>
</dbReference>
<proteinExistence type="predicted"/>
<feature type="compositionally biased region" description="Polar residues" evidence="1">
    <location>
        <begin position="274"/>
        <end position="284"/>
    </location>
</feature>
<dbReference type="EMBL" id="JH792927">
    <property type="protein sequence ID" value="ELQ43284.1"/>
    <property type="molecule type" value="Genomic_DNA"/>
</dbReference>
<feature type="compositionally biased region" description="Polar residues" evidence="1">
    <location>
        <begin position="134"/>
        <end position="144"/>
    </location>
</feature>
<evidence type="ECO:0000259" key="2">
    <source>
        <dbReference type="PROSITE" id="PS00028"/>
    </source>
</evidence>
<organism evidence="3">
    <name type="scientific">Pyricularia oryzae (strain Y34)</name>
    <name type="common">Rice blast fungus</name>
    <name type="synonym">Magnaporthe oryzae</name>
    <dbReference type="NCBI Taxonomy" id="1143189"/>
    <lineage>
        <taxon>Eukaryota</taxon>
        <taxon>Fungi</taxon>
        <taxon>Dikarya</taxon>
        <taxon>Ascomycota</taxon>
        <taxon>Pezizomycotina</taxon>
        <taxon>Sordariomycetes</taxon>
        <taxon>Sordariomycetidae</taxon>
        <taxon>Magnaporthales</taxon>
        <taxon>Pyriculariaceae</taxon>
        <taxon>Pyricularia</taxon>
    </lineage>
</organism>
<dbReference type="AlphaFoldDB" id="A0AA97P7D0"/>
<feature type="compositionally biased region" description="Acidic residues" evidence="1">
    <location>
        <begin position="608"/>
        <end position="623"/>
    </location>
</feature>
<dbReference type="PANTHER" id="PTHR35391:SF3">
    <property type="entry name" value="FINGER DOMAIN PROTEIN, PUTATIVE (AFU_ORTHOLOGUE AFUA_8G04300)-RELATED"/>
    <property type="match status" value="1"/>
</dbReference>